<evidence type="ECO:0000313" key="3">
    <source>
        <dbReference type="Proteomes" id="UP001595909"/>
    </source>
</evidence>
<sequence length="179" mass="19231">MTTTVSEQVGTAAGAVRAANHTAMSAALTASETSAVVGAVTDLAHRLPQLLEHIARPLRTADPVDYRDDRGSDPIHALRQARAALNDARDVFEALAGHLDRAHYHLGHLSPSDPEDSTVNTTKYLWRVEEVAELLGICRSRVFGLMNVGELASVKIGSSRRVPDQAVRDYVARLSEGAA</sequence>
<dbReference type="InterPro" id="IPR010093">
    <property type="entry name" value="SinI_DNA-bd"/>
</dbReference>
<reference evidence="3" key="1">
    <citation type="journal article" date="2019" name="Int. J. Syst. Evol. Microbiol.">
        <title>The Global Catalogue of Microorganisms (GCM) 10K type strain sequencing project: providing services to taxonomists for standard genome sequencing and annotation.</title>
        <authorList>
            <consortium name="The Broad Institute Genomics Platform"/>
            <consortium name="The Broad Institute Genome Sequencing Center for Infectious Disease"/>
            <person name="Wu L."/>
            <person name="Ma J."/>
        </authorList>
    </citation>
    <scope>NUCLEOTIDE SEQUENCE [LARGE SCALE GENOMIC DNA]</scope>
    <source>
        <strain evidence="3">CCUG 50347</strain>
    </source>
</reference>
<protein>
    <submittedName>
        <fullName evidence="2">Helix-turn-helix domain-containing protein</fullName>
    </submittedName>
</protein>
<comment type="caution">
    <text evidence="2">The sequence shown here is derived from an EMBL/GenBank/DDBJ whole genome shotgun (WGS) entry which is preliminary data.</text>
</comment>
<dbReference type="Proteomes" id="UP001595909">
    <property type="component" value="Unassembled WGS sequence"/>
</dbReference>
<organism evidence="2 3">
    <name type="scientific">Actinomycetospora chibensis</name>
    <dbReference type="NCBI Taxonomy" id="663606"/>
    <lineage>
        <taxon>Bacteria</taxon>
        <taxon>Bacillati</taxon>
        <taxon>Actinomycetota</taxon>
        <taxon>Actinomycetes</taxon>
        <taxon>Pseudonocardiales</taxon>
        <taxon>Pseudonocardiaceae</taxon>
        <taxon>Actinomycetospora</taxon>
    </lineage>
</organism>
<gene>
    <name evidence="2" type="ORF">ACFPEL_15370</name>
</gene>
<dbReference type="Pfam" id="PF12728">
    <property type="entry name" value="HTH_17"/>
    <property type="match status" value="1"/>
</dbReference>
<evidence type="ECO:0000259" key="1">
    <source>
        <dbReference type="Pfam" id="PF12728"/>
    </source>
</evidence>
<feature type="domain" description="Helix-turn-helix" evidence="1">
    <location>
        <begin position="128"/>
        <end position="173"/>
    </location>
</feature>
<keyword evidence="3" id="KW-1185">Reference proteome</keyword>
<accession>A0ABV9RHW0</accession>
<name>A0ABV9RHW0_9PSEU</name>
<dbReference type="RefSeq" id="WP_274188608.1">
    <property type="nucleotide sequence ID" value="NZ_BAABHN010000034.1"/>
</dbReference>
<dbReference type="NCBIfam" id="TIGR01764">
    <property type="entry name" value="excise"/>
    <property type="match status" value="1"/>
</dbReference>
<proteinExistence type="predicted"/>
<dbReference type="InterPro" id="IPR041657">
    <property type="entry name" value="HTH_17"/>
</dbReference>
<dbReference type="EMBL" id="JBHSIM010000034">
    <property type="protein sequence ID" value="MFC4833793.1"/>
    <property type="molecule type" value="Genomic_DNA"/>
</dbReference>
<evidence type="ECO:0000313" key="2">
    <source>
        <dbReference type="EMBL" id="MFC4833793.1"/>
    </source>
</evidence>